<feature type="compositionally biased region" description="Basic and acidic residues" evidence="1">
    <location>
        <begin position="160"/>
        <end position="174"/>
    </location>
</feature>
<dbReference type="GO" id="GO:0035770">
    <property type="term" value="C:ribonucleoprotein granule"/>
    <property type="evidence" value="ECO:0007669"/>
    <property type="project" value="TreeGrafter"/>
</dbReference>
<dbReference type="eggNOG" id="ENOG502S18V">
    <property type="taxonomic scope" value="Eukaryota"/>
</dbReference>
<feature type="domain" description="RAP" evidence="2">
    <location>
        <begin position="931"/>
        <end position="988"/>
    </location>
</feature>
<organism evidence="3 4">
    <name type="scientific">Thalassiosira oceanica</name>
    <name type="common">Marine diatom</name>
    <dbReference type="NCBI Taxonomy" id="159749"/>
    <lineage>
        <taxon>Eukaryota</taxon>
        <taxon>Sar</taxon>
        <taxon>Stramenopiles</taxon>
        <taxon>Ochrophyta</taxon>
        <taxon>Bacillariophyta</taxon>
        <taxon>Coscinodiscophyceae</taxon>
        <taxon>Thalassiosirophycidae</taxon>
        <taxon>Thalassiosirales</taxon>
        <taxon>Thalassiosiraceae</taxon>
        <taxon>Thalassiosira</taxon>
    </lineage>
</organism>
<feature type="compositionally biased region" description="Polar residues" evidence="1">
    <location>
        <begin position="51"/>
        <end position="60"/>
    </location>
</feature>
<feature type="region of interest" description="Disordered" evidence="1">
    <location>
        <begin position="1"/>
        <end position="291"/>
    </location>
</feature>
<evidence type="ECO:0000313" key="3">
    <source>
        <dbReference type="EMBL" id="EJK54094.1"/>
    </source>
</evidence>
<dbReference type="GO" id="GO:0003723">
    <property type="term" value="F:RNA binding"/>
    <property type="evidence" value="ECO:0007669"/>
    <property type="project" value="TreeGrafter"/>
</dbReference>
<dbReference type="GO" id="GO:0044528">
    <property type="term" value="P:regulation of mitochondrial mRNA stability"/>
    <property type="evidence" value="ECO:0007669"/>
    <property type="project" value="TreeGrafter"/>
</dbReference>
<dbReference type="GO" id="GO:0005759">
    <property type="term" value="C:mitochondrial matrix"/>
    <property type="evidence" value="ECO:0007669"/>
    <property type="project" value="TreeGrafter"/>
</dbReference>
<dbReference type="Pfam" id="PF08373">
    <property type="entry name" value="RAP"/>
    <property type="match status" value="1"/>
</dbReference>
<feature type="compositionally biased region" description="Basic and acidic residues" evidence="1">
    <location>
        <begin position="87"/>
        <end position="98"/>
    </location>
</feature>
<dbReference type="OrthoDB" id="5955355at2759"/>
<feature type="compositionally biased region" description="Basic and acidic residues" evidence="1">
    <location>
        <begin position="260"/>
        <end position="272"/>
    </location>
</feature>
<sequence>QDRVSGQRRWPRFQPPELGNSRPQPYGLGSAATREYDEEEDCSRRYGRYQHQGSGQQRQCHFQPPELGPSRPQQERERFEPYGPGSAKREYNDEDGSRHYHHQGPGQQRWCRFQPPELGPSRPRQERFAPYDPGQAKRGYDDEDGTRGRDCLERRKRSRRNNDDGRKHGHEERGQSFSSRDGPVSRSGDRSQSRLRSSLRGRSRSRDRQSDWGRGREEGKSPWGGTNDRGHGRRSWSDSTRRAYPEGNTIVHRSTVPNRNEGRGHGWDRDQGQGHGRGRVGRDIGATSLQRRGPDFRTCQTVSELVNLAHCSLDSMSNRDIAAFWSLLPRLARNRGDRDPNLEEKLGCVIGTTCNRMHSFQCRDLAQASLGIAKTISQVSRGNQQYRADDPRHIMRGLFVKESQCSPIFDRIARSAVGMLNEFEARHLSNLIYSFGLVERNPDIGGETLFNVFGIAAVKILHTFNSQELSNMLWAFVKVDADNSRLFQETGGVISGMDLGSFKPQALSNILWSFAKSGKANPELFGVLGDHIVARRLNDFQPQALSNIAWAFDTAGVSHPVLFKKIGDHVAGLVRLNSFDSQALSNIAWSFATAGDSHPELFKKVGYHVAGLDSLDSFEPQHLSNIAWSFATVGESHPKLFNKIGNHIAGLMSLDSFDPQALSNTAWAFATTGASHPELFKKIGDHVAGLGSLNSFKPQNLSNIAWAFATAGASHPELFMKIGDHVAGLDSLDSFKPQEISNTVWAYATARVFDLGLFEKLVTVAVIKREYFDGQAVANFLWACATVGHTDERLFSALAPLIGSELDKFNEQELANIAWAYSMANVPQDLFNEGYVGALASNEKEFSGEQLSQLHQWQLWQQELVLGIELPGSLQAKCRNAFTSQGYSESTLQNDVVGELKAARLVIDEEVLLGSGYRIDASVKFSDGRIVAVEVDGPSHFIDRRPTGSTILKHRQVARLDRIEVVSVPFWEWNELKNSEMKQHYLRVKLFNGQNCKSSNSME</sequence>
<dbReference type="SMART" id="SM00952">
    <property type="entry name" value="RAP"/>
    <property type="match status" value="1"/>
</dbReference>
<dbReference type="AlphaFoldDB" id="K0RP81"/>
<feature type="non-terminal residue" evidence="3">
    <location>
        <position position="1"/>
    </location>
</feature>
<dbReference type="Proteomes" id="UP000266841">
    <property type="component" value="Unassembled WGS sequence"/>
</dbReference>
<dbReference type="InterPro" id="IPR058917">
    <property type="entry name" value="RESC6_dom"/>
</dbReference>
<dbReference type="Pfam" id="PF26188">
    <property type="entry name" value="RESC6"/>
    <property type="match status" value="1"/>
</dbReference>
<dbReference type="GO" id="GO:0000963">
    <property type="term" value="P:mitochondrial RNA processing"/>
    <property type="evidence" value="ECO:0007669"/>
    <property type="project" value="TreeGrafter"/>
</dbReference>
<dbReference type="InterPro" id="IPR013584">
    <property type="entry name" value="RAP"/>
</dbReference>
<dbReference type="PANTHER" id="PTHR21228:SF40">
    <property type="entry name" value="LD45607P"/>
    <property type="match status" value="1"/>
</dbReference>
<keyword evidence="4" id="KW-1185">Reference proteome</keyword>
<dbReference type="PROSITE" id="PS51286">
    <property type="entry name" value="RAP"/>
    <property type="match status" value="1"/>
</dbReference>
<feature type="compositionally biased region" description="Basic and acidic residues" evidence="1">
    <location>
        <begin position="204"/>
        <end position="220"/>
    </location>
</feature>
<evidence type="ECO:0000256" key="1">
    <source>
        <dbReference type="SAM" id="MobiDB-lite"/>
    </source>
</evidence>
<proteinExistence type="predicted"/>
<feature type="compositionally biased region" description="Basic and acidic residues" evidence="1">
    <location>
        <begin position="235"/>
        <end position="244"/>
    </location>
</feature>
<gene>
    <name evidence="3" type="ORF">THAOC_26348</name>
</gene>
<evidence type="ECO:0000259" key="2">
    <source>
        <dbReference type="PROSITE" id="PS51286"/>
    </source>
</evidence>
<dbReference type="PANTHER" id="PTHR21228">
    <property type="entry name" value="FAST LEU-RICH DOMAIN-CONTAINING"/>
    <property type="match status" value="1"/>
</dbReference>
<comment type="caution">
    <text evidence="3">The sequence shown here is derived from an EMBL/GenBank/DDBJ whole genome shotgun (WGS) entry which is preliminary data.</text>
</comment>
<evidence type="ECO:0000313" key="4">
    <source>
        <dbReference type="Proteomes" id="UP000266841"/>
    </source>
</evidence>
<dbReference type="EMBL" id="AGNL01036383">
    <property type="protein sequence ID" value="EJK54094.1"/>
    <property type="molecule type" value="Genomic_DNA"/>
</dbReference>
<reference evidence="3 4" key="1">
    <citation type="journal article" date="2012" name="Genome Biol.">
        <title>Genome and low-iron response of an oceanic diatom adapted to chronic iron limitation.</title>
        <authorList>
            <person name="Lommer M."/>
            <person name="Specht M."/>
            <person name="Roy A.S."/>
            <person name="Kraemer L."/>
            <person name="Andreson R."/>
            <person name="Gutowska M.A."/>
            <person name="Wolf J."/>
            <person name="Bergner S.V."/>
            <person name="Schilhabel M.B."/>
            <person name="Klostermeier U.C."/>
            <person name="Beiko R.G."/>
            <person name="Rosenstiel P."/>
            <person name="Hippler M."/>
            <person name="Laroche J."/>
        </authorList>
    </citation>
    <scope>NUCLEOTIDE SEQUENCE [LARGE SCALE GENOMIC DNA]</scope>
    <source>
        <strain evidence="3 4">CCMP1005</strain>
    </source>
</reference>
<dbReference type="InterPro" id="IPR050870">
    <property type="entry name" value="FAST_kinase"/>
</dbReference>
<name>K0RP81_THAOC</name>
<accession>K0RP81</accession>
<protein>
    <recommendedName>
        <fullName evidence="2">RAP domain-containing protein</fullName>
    </recommendedName>
</protein>